<dbReference type="STRING" id="764103.G7E3A3"/>
<dbReference type="Pfam" id="PF03727">
    <property type="entry name" value="Hexokinase_2"/>
    <property type="match status" value="1"/>
</dbReference>
<dbReference type="InterPro" id="IPR019807">
    <property type="entry name" value="Hexokinase_BS"/>
</dbReference>
<feature type="compositionally biased region" description="Basic and acidic residues" evidence="12">
    <location>
        <begin position="129"/>
        <end position="138"/>
    </location>
</feature>
<feature type="region of interest" description="Disordered" evidence="12">
    <location>
        <begin position="127"/>
        <end position="210"/>
    </location>
</feature>
<evidence type="ECO:0000259" key="14">
    <source>
        <dbReference type="Pfam" id="PF03727"/>
    </source>
</evidence>
<feature type="region of interest" description="Disordered" evidence="12">
    <location>
        <begin position="1"/>
        <end position="25"/>
    </location>
</feature>
<dbReference type="FunFam" id="3.30.420.40:FF:000156">
    <property type="entry name" value="Phosphotransferase"/>
    <property type="match status" value="1"/>
</dbReference>
<dbReference type="GO" id="GO:0006096">
    <property type="term" value="P:glycolytic process"/>
    <property type="evidence" value="ECO:0007669"/>
    <property type="project" value="UniProtKB-UniPathway"/>
</dbReference>
<dbReference type="GO" id="GO:0004340">
    <property type="term" value="F:glucokinase activity"/>
    <property type="evidence" value="ECO:0007669"/>
    <property type="project" value="TreeGrafter"/>
</dbReference>
<dbReference type="SUPFAM" id="SSF53067">
    <property type="entry name" value="Actin-like ATPase domain"/>
    <property type="match status" value="2"/>
</dbReference>
<evidence type="ECO:0000313" key="16">
    <source>
        <dbReference type="Proteomes" id="UP000009131"/>
    </source>
</evidence>
<dbReference type="PROSITE" id="PS51748">
    <property type="entry name" value="HEXOKINASE_2"/>
    <property type="match status" value="1"/>
</dbReference>
<dbReference type="InterPro" id="IPR001312">
    <property type="entry name" value="Hexokinase"/>
</dbReference>
<dbReference type="EMBL" id="BABT02000119">
    <property type="protein sequence ID" value="GAA97313.1"/>
    <property type="molecule type" value="Genomic_DNA"/>
</dbReference>
<evidence type="ECO:0000256" key="1">
    <source>
        <dbReference type="ARBA" id="ARBA00004888"/>
    </source>
</evidence>
<dbReference type="EC" id="2.7.1.1" evidence="4"/>
<dbReference type="GO" id="GO:0001678">
    <property type="term" value="P:intracellular glucose homeostasis"/>
    <property type="evidence" value="ECO:0007669"/>
    <property type="project" value="InterPro"/>
</dbReference>
<comment type="caution">
    <text evidence="15">The sequence shown here is derived from an EMBL/GenBank/DDBJ whole genome shotgun (WGS) entry which is preliminary data.</text>
</comment>
<gene>
    <name evidence="15" type="primary">Mo03991</name>
    <name evidence="15" type="ORF">E5Q_03991</name>
</gene>
<reference evidence="15 16" key="2">
    <citation type="journal article" date="2012" name="Open Biol.">
        <title>Characteristics of nucleosomes and linker DNA regions on the genome of the basidiomycete Mixia osmundae revealed by mono- and dinucleosome mapping.</title>
        <authorList>
            <person name="Nishida H."/>
            <person name="Kondo S."/>
            <person name="Matsumoto T."/>
            <person name="Suzuki Y."/>
            <person name="Yoshikawa H."/>
            <person name="Taylor T.D."/>
            <person name="Sugiyama J."/>
        </authorList>
    </citation>
    <scope>NUCLEOTIDE SEQUENCE [LARGE SCALE GENOMIC DNA]</scope>
    <source>
        <strain evidence="16">CBS 9802 / IAM 14324 / JCM 22182 / KY 12970</strain>
    </source>
</reference>
<accession>G7E3A3</accession>
<keyword evidence="7" id="KW-0418">Kinase</keyword>
<dbReference type="InParanoid" id="G7E3A3"/>
<dbReference type="FunFam" id="3.40.367.20:FF:000009">
    <property type="entry name" value="Phosphotransferase"/>
    <property type="match status" value="1"/>
</dbReference>
<name>G7E3A3_MIXOS</name>
<dbReference type="HOGENOM" id="CLU_014393_5_2_1"/>
<proteinExistence type="inferred from homology"/>
<keyword evidence="9" id="KW-0324">Glycolysis</keyword>
<dbReference type="PROSITE" id="PS00378">
    <property type="entry name" value="HEXOKINASE_1"/>
    <property type="match status" value="1"/>
</dbReference>
<reference evidence="15 16" key="1">
    <citation type="journal article" date="2011" name="J. Gen. Appl. Microbiol.">
        <title>Draft genome sequencing of the enigmatic basidiomycete Mixia osmundae.</title>
        <authorList>
            <person name="Nishida H."/>
            <person name="Nagatsuka Y."/>
            <person name="Sugiyama J."/>
        </authorList>
    </citation>
    <scope>NUCLEOTIDE SEQUENCE [LARGE SCALE GENOMIC DNA]</scope>
    <source>
        <strain evidence="16">CBS 9802 / IAM 14324 / JCM 22182 / KY 12970</strain>
    </source>
</reference>
<feature type="region of interest" description="Disordered" evidence="12">
    <location>
        <begin position="76"/>
        <end position="102"/>
    </location>
</feature>
<comment type="pathway">
    <text evidence="2">Carbohydrate metabolism; hexose metabolism.</text>
</comment>
<feature type="compositionally biased region" description="Basic and acidic residues" evidence="12">
    <location>
        <begin position="195"/>
        <end position="210"/>
    </location>
</feature>
<keyword evidence="6" id="KW-0547">Nucleotide-binding</keyword>
<evidence type="ECO:0000256" key="5">
    <source>
        <dbReference type="ARBA" id="ARBA00022679"/>
    </source>
</evidence>
<feature type="domain" description="Hexokinase C-terminal" evidence="14">
    <location>
        <begin position="418"/>
        <end position="656"/>
    </location>
</feature>
<dbReference type="GO" id="GO:0005739">
    <property type="term" value="C:mitochondrion"/>
    <property type="evidence" value="ECO:0007669"/>
    <property type="project" value="TreeGrafter"/>
</dbReference>
<dbReference type="InterPro" id="IPR022673">
    <property type="entry name" value="Hexokinase_C"/>
</dbReference>
<dbReference type="GO" id="GO:0019158">
    <property type="term" value="F:mannokinase activity"/>
    <property type="evidence" value="ECO:0007669"/>
    <property type="project" value="TreeGrafter"/>
</dbReference>
<comment type="similarity">
    <text evidence="3">Belongs to the hexokinase family.</text>
</comment>
<dbReference type="GO" id="GO:0005524">
    <property type="term" value="F:ATP binding"/>
    <property type="evidence" value="ECO:0007669"/>
    <property type="project" value="UniProtKB-KW"/>
</dbReference>
<dbReference type="GO" id="GO:0005829">
    <property type="term" value="C:cytosol"/>
    <property type="evidence" value="ECO:0007669"/>
    <property type="project" value="TreeGrafter"/>
</dbReference>
<dbReference type="Proteomes" id="UP000009131">
    <property type="component" value="Unassembled WGS sequence"/>
</dbReference>
<keyword evidence="5" id="KW-0808">Transferase</keyword>
<evidence type="ECO:0000256" key="8">
    <source>
        <dbReference type="ARBA" id="ARBA00022840"/>
    </source>
</evidence>
<dbReference type="InterPro" id="IPR043129">
    <property type="entry name" value="ATPase_NBD"/>
</dbReference>
<evidence type="ECO:0000256" key="6">
    <source>
        <dbReference type="ARBA" id="ARBA00022741"/>
    </source>
</evidence>
<evidence type="ECO:0000256" key="3">
    <source>
        <dbReference type="ARBA" id="ARBA00009225"/>
    </source>
</evidence>
<dbReference type="Gene3D" id="3.40.367.20">
    <property type="match status" value="1"/>
</dbReference>
<feature type="compositionally biased region" description="Polar residues" evidence="12">
    <location>
        <begin position="148"/>
        <end position="161"/>
    </location>
</feature>
<dbReference type="GO" id="GO:0006006">
    <property type="term" value="P:glucose metabolic process"/>
    <property type="evidence" value="ECO:0007669"/>
    <property type="project" value="TreeGrafter"/>
</dbReference>
<dbReference type="GO" id="GO:0006013">
    <property type="term" value="P:mannose metabolic process"/>
    <property type="evidence" value="ECO:0007669"/>
    <property type="project" value="TreeGrafter"/>
</dbReference>
<comment type="catalytic activity">
    <reaction evidence="10">
        <text>a D-hexose + ATP = a D-hexose 6-phosphate + ADP + H(+)</text>
        <dbReference type="Rhea" id="RHEA:22740"/>
        <dbReference type="ChEBI" id="CHEBI:4194"/>
        <dbReference type="ChEBI" id="CHEBI:15378"/>
        <dbReference type="ChEBI" id="CHEBI:30616"/>
        <dbReference type="ChEBI" id="CHEBI:229467"/>
        <dbReference type="ChEBI" id="CHEBI:456216"/>
        <dbReference type="EC" id="2.7.1.1"/>
    </reaction>
    <physiologicalReaction direction="left-to-right" evidence="10">
        <dbReference type="Rhea" id="RHEA:22741"/>
    </physiologicalReaction>
</comment>
<dbReference type="PRINTS" id="PR00475">
    <property type="entry name" value="HEXOKINASE"/>
</dbReference>
<sequence length="669" mass="74014">MGRDGERQQSRTWTRGGGGGGDLLTQLRSADSSVAPVQCASGKTDFAAERRQSAIRKESSIRSTLCARLLSALRQVYRPEKPAEPSLRAPTGSADRLETRQRSSFAVHPDLTTSLFSPHWYESYTSKMSTEEPKKSDKPSASADKPPTTVSGATGTPRKSMSSGTTYRRGSTSHRRASGSVSMGEAGKSGTWHTRTHEHEDHPHASKKDMAQHVRRLEQVFTLTPQRMRMIVDAFIDTLEIGLAEAGHAVPMIPTFVFGFPKGDEKGPFLAVDLGGTNLRVCHVELEGDGKFEITQSKYRLTEEQKQGEGQELFDFCAECLASFLHDQYGDEDGNLNLEDDIALGFTFSYPCIQERIDQGVLLRWTKGFGAKNVEDHDVVEMFKKSLEKNKVPIKLTALINDTTGTLVSSHYVDPKTRIGVIFGTGCNAAYMEKVGNIPKIKDLGLPEDAEMAINCEWGAFDSEKHEHLPRTKYDITIDETSNKPGQQAFEKMIAGLYLGEIFRLVTCELIDDGVLFLGQNTYKVEKPYAFDTAFLSLIESDTTDELLLVTGLFTHFFQLDTTIPERQFFKRLAQLIGTRAARLSACGIAAICSKMGYVDDGCHVATDGSLYNKYPKFPERIHEALVDIFGEKGRGILTHHAEDGSGVGSAIIASMTHKRKQEGLYEHV</sequence>
<dbReference type="CDD" id="cd24087">
    <property type="entry name" value="ASKHA_NBD_HK1-2_fungi"/>
    <property type="match status" value="1"/>
</dbReference>
<dbReference type="PANTHER" id="PTHR19443:SF16">
    <property type="entry name" value="HEXOKINASE TYPE 1-RELATED"/>
    <property type="match status" value="1"/>
</dbReference>
<evidence type="ECO:0000256" key="12">
    <source>
        <dbReference type="SAM" id="MobiDB-lite"/>
    </source>
</evidence>
<dbReference type="PANTHER" id="PTHR19443">
    <property type="entry name" value="HEXOKINASE"/>
    <property type="match status" value="1"/>
</dbReference>
<organism evidence="15 16">
    <name type="scientific">Mixia osmundae (strain CBS 9802 / IAM 14324 / JCM 22182 / KY 12970)</name>
    <dbReference type="NCBI Taxonomy" id="764103"/>
    <lineage>
        <taxon>Eukaryota</taxon>
        <taxon>Fungi</taxon>
        <taxon>Dikarya</taxon>
        <taxon>Basidiomycota</taxon>
        <taxon>Pucciniomycotina</taxon>
        <taxon>Mixiomycetes</taxon>
        <taxon>Mixiales</taxon>
        <taxon>Mixiaceae</taxon>
        <taxon>Mixia</taxon>
    </lineage>
</organism>
<comment type="pathway">
    <text evidence="1">Carbohydrate degradation; glycolysis; D-glyceraldehyde 3-phosphate and glycerone phosphate from D-glucose: step 1/4.</text>
</comment>
<evidence type="ECO:0000256" key="7">
    <source>
        <dbReference type="ARBA" id="ARBA00022777"/>
    </source>
</evidence>
<evidence type="ECO:0000256" key="11">
    <source>
        <dbReference type="ARBA" id="ARBA00047905"/>
    </source>
</evidence>
<keyword evidence="16" id="KW-1185">Reference proteome</keyword>
<evidence type="ECO:0000256" key="2">
    <source>
        <dbReference type="ARBA" id="ARBA00005028"/>
    </source>
</evidence>
<dbReference type="RefSeq" id="XP_014567918.1">
    <property type="nucleotide sequence ID" value="XM_014712432.1"/>
</dbReference>
<dbReference type="Gene3D" id="3.30.420.40">
    <property type="match status" value="1"/>
</dbReference>
<dbReference type="AlphaFoldDB" id="G7E3A3"/>
<protein>
    <recommendedName>
        <fullName evidence="4">hexokinase</fullName>
        <ecNumber evidence="4">2.7.1.1</ecNumber>
    </recommendedName>
</protein>
<dbReference type="OrthoDB" id="419537at2759"/>
<evidence type="ECO:0000256" key="9">
    <source>
        <dbReference type="ARBA" id="ARBA00023152"/>
    </source>
</evidence>
<keyword evidence="8" id="KW-0067">ATP-binding</keyword>
<dbReference type="InterPro" id="IPR022672">
    <property type="entry name" value="Hexokinase_N"/>
</dbReference>
<dbReference type="Pfam" id="PF00349">
    <property type="entry name" value="Hexokinase_1"/>
    <property type="match status" value="1"/>
</dbReference>
<evidence type="ECO:0000256" key="4">
    <source>
        <dbReference type="ARBA" id="ARBA00012324"/>
    </source>
</evidence>
<evidence type="ECO:0000259" key="13">
    <source>
        <dbReference type="Pfam" id="PF00349"/>
    </source>
</evidence>
<evidence type="ECO:0000313" key="15">
    <source>
        <dbReference type="EMBL" id="GAA97313.1"/>
    </source>
</evidence>
<dbReference type="GO" id="GO:0008865">
    <property type="term" value="F:fructokinase activity"/>
    <property type="evidence" value="ECO:0007669"/>
    <property type="project" value="TreeGrafter"/>
</dbReference>
<evidence type="ECO:0000256" key="10">
    <source>
        <dbReference type="ARBA" id="ARBA00044613"/>
    </source>
</evidence>
<dbReference type="FunCoup" id="G7E3A3">
    <property type="interactions" value="196"/>
</dbReference>
<dbReference type="UniPathway" id="UPA00109">
    <property type="reaction ID" value="UER00180"/>
</dbReference>
<dbReference type="GO" id="GO:0005536">
    <property type="term" value="F:D-glucose binding"/>
    <property type="evidence" value="ECO:0007669"/>
    <property type="project" value="InterPro"/>
</dbReference>
<comment type="catalytic activity">
    <reaction evidence="11">
        <text>D-fructose + ATP = D-fructose 6-phosphate + ADP + H(+)</text>
        <dbReference type="Rhea" id="RHEA:16125"/>
        <dbReference type="ChEBI" id="CHEBI:15378"/>
        <dbReference type="ChEBI" id="CHEBI:30616"/>
        <dbReference type="ChEBI" id="CHEBI:37721"/>
        <dbReference type="ChEBI" id="CHEBI:61527"/>
        <dbReference type="ChEBI" id="CHEBI:456216"/>
        <dbReference type="EC" id="2.7.1.1"/>
    </reaction>
    <physiologicalReaction direction="left-to-right" evidence="11">
        <dbReference type="Rhea" id="RHEA:16126"/>
    </physiologicalReaction>
</comment>
<dbReference type="OMA" id="YHPNCRI"/>
<feature type="domain" description="Hexokinase N-terminal" evidence="13">
    <location>
        <begin position="214"/>
        <end position="412"/>
    </location>
</feature>
<dbReference type="eggNOG" id="KOG1369">
    <property type="taxonomic scope" value="Eukaryota"/>
</dbReference>